<evidence type="ECO:0000313" key="3">
    <source>
        <dbReference type="EMBL" id="TFW20173.1"/>
    </source>
</evidence>
<keyword evidence="4" id="KW-1185">Reference proteome</keyword>
<dbReference type="EMBL" id="SPVF01000135">
    <property type="protein sequence ID" value="TFW20173.1"/>
    <property type="molecule type" value="Genomic_DNA"/>
</dbReference>
<evidence type="ECO:0000259" key="2">
    <source>
        <dbReference type="Pfam" id="PF07589"/>
    </source>
</evidence>
<accession>A0A4Y9SFS1</accession>
<dbReference type="NCBIfam" id="NF038128">
    <property type="entry name" value="choice_anch_J"/>
    <property type="match status" value="1"/>
</dbReference>
<dbReference type="NCBIfam" id="TIGR02595">
    <property type="entry name" value="PEP_CTERM"/>
    <property type="match status" value="1"/>
</dbReference>
<feature type="signal peptide" evidence="1">
    <location>
        <begin position="1"/>
        <end position="21"/>
    </location>
</feature>
<dbReference type="NCBIfam" id="NF047450">
    <property type="entry name" value="post-PEP-CTERM_1"/>
    <property type="match status" value="1"/>
</dbReference>
<comment type="caution">
    <text evidence="3">The sequence shown here is derived from an EMBL/GenBank/DDBJ whole genome shotgun (WGS) entry which is preliminary data.</text>
</comment>
<dbReference type="SUPFAM" id="SSF49899">
    <property type="entry name" value="Concanavalin A-like lectins/glucanases"/>
    <property type="match status" value="1"/>
</dbReference>
<gene>
    <name evidence="3" type="ORF">E4L96_10650</name>
</gene>
<evidence type="ECO:0000256" key="1">
    <source>
        <dbReference type="SAM" id="SignalP"/>
    </source>
</evidence>
<dbReference type="Proteomes" id="UP000298438">
    <property type="component" value="Unassembled WGS sequence"/>
</dbReference>
<name>A0A4Y9SFS1_9BURK</name>
<feature type="chain" id="PRO_5021238053" evidence="1">
    <location>
        <begin position="22"/>
        <end position="327"/>
    </location>
</feature>
<dbReference type="InterPro" id="IPR013424">
    <property type="entry name" value="Ice-binding_C"/>
</dbReference>
<organism evidence="3 4">
    <name type="scientific">Zemynaea arenosa</name>
    <dbReference type="NCBI Taxonomy" id="2561931"/>
    <lineage>
        <taxon>Bacteria</taxon>
        <taxon>Pseudomonadati</taxon>
        <taxon>Pseudomonadota</taxon>
        <taxon>Betaproteobacteria</taxon>
        <taxon>Burkholderiales</taxon>
        <taxon>Oxalobacteraceae</taxon>
        <taxon>Telluria group</taxon>
        <taxon>Zemynaea</taxon>
    </lineage>
</organism>
<dbReference type="AlphaFoldDB" id="A0A4Y9SFS1"/>
<protein>
    <submittedName>
        <fullName evidence="3">PEP-CTERM sorting domain-containing protein</fullName>
    </submittedName>
</protein>
<keyword evidence="1" id="KW-0732">Signal</keyword>
<evidence type="ECO:0000313" key="4">
    <source>
        <dbReference type="Proteomes" id="UP000298438"/>
    </source>
</evidence>
<reference evidence="3 4" key="1">
    <citation type="submission" date="2019-03" db="EMBL/GenBank/DDBJ databases">
        <title>Draft Genome Sequence of Massilia arenosa sp. nov., a Novel Massilia Species Isolated from a Sandy-loam Maize Soil.</title>
        <authorList>
            <person name="Raths R."/>
            <person name="Peta V."/>
            <person name="Bucking H."/>
        </authorList>
    </citation>
    <scope>NUCLEOTIDE SEQUENCE [LARGE SCALE GENOMIC DNA]</scope>
    <source>
        <strain evidence="3 4">MC02</strain>
    </source>
</reference>
<dbReference type="Gene3D" id="2.60.120.200">
    <property type="match status" value="1"/>
</dbReference>
<proteinExistence type="predicted"/>
<dbReference type="Pfam" id="PF07589">
    <property type="entry name" value="PEP-CTERM"/>
    <property type="match status" value="1"/>
</dbReference>
<feature type="domain" description="Ice-binding protein C-terminal" evidence="2">
    <location>
        <begin position="184"/>
        <end position="208"/>
    </location>
</feature>
<dbReference type="InterPro" id="IPR013320">
    <property type="entry name" value="ConA-like_dom_sf"/>
</dbReference>
<dbReference type="RefSeq" id="WP_135207200.1">
    <property type="nucleotide sequence ID" value="NZ_SPVF01000135.1"/>
</dbReference>
<dbReference type="OrthoDB" id="8591592at2"/>
<sequence>MKKFTALLAAAAFALSSAARADTPASSLTEHFDNINQLPGWSLLNSSMPPGVGWFQGNDGIFPAQAGAANAYIAANFLGASNGSGTLDMWLLTPALHLTGPTSFSFRARSALAPGFSDNLEVRIGSGTDPATYAVLQTLGAVPGDWTLYQPTLDMTGDLRIAFHYTGAAAQSNYLGLDTVNVMPVPEPATWVLLCIGLAAILGYRHKRALVSFGAIAVSTAAFSGEAPQTPGMIAVKDPQTGQLRPPTPNEAKALQQAAAALQPVRPAKPATIKRPDGTLQRHLGDAGQTYSVISRTPDGKLAIECVNGDQAADEALHSEGDRHDAR</sequence>